<dbReference type="SUPFAM" id="SSF51735">
    <property type="entry name" value="NAD(P)-binding Rossmann-fold domains"/>
    <property type="match status" value="1"/>
</dbReference>
<evidence type="ECO:0000313" key="3">
    <source>
        <dbReference type="Proteomes" id="UP000249557"/>
    </source>
</evidence>
<dbReference type="Proteomes" id="UP000249557">
    <property type="component" value="Unassembled WGS sequence"/>
</dbReference>
<protein>
    <recommendedName>
        <fullName evidence="1">NAD-dependent epimerase/dehydratase domain-containing protein</fullName>
    </recommendedName>
</protein>
<dbReference type="InterPro" id="IPR001509">
    <property type="entry name" value="Epimerase_deHydtase"/>
</dbReference>
<accession>A0A2W5A1J5</accession>
<dbReference type="AlphaFoldDB" id="A0A2W5A1J5"/>
<evidence type="ECO:0000313" key="2">
    <source>
        <dbReference type="EMBL" id="PZO87122.1"/>
    </source>
</evidence>
<dbReference type="EMBL" id="QFNK01000072">
    <property type="protein sequence ID" value="PZO87122.1"/>
    <property type="molecule type" value="Genomic_DNA"/>
</dbReference>
<comment type="caution">
    <text evidence="2">The sequence shown here is derived from an EMBL/GenBank/DDBJ whole genome shotgun (WGS) entry which is preliminary data.</text>
</comment>
<dbReference type="InterPro" id="IPR036291">
    <property type="entry name" value="NAD(P)-bd_dom_sf"/>
</dbReference>
<dbReference type="Pfam" id="PF01370">
    <property type="entry name" value="Epimerase"/>
    <property type="match status" value="1"/>
</dbReference>
<sequence length="270" mass="30099">MTIVAVGKNSFLAQSVREFSPADKWIWLSHDEAKHTPEILNNASCVINFAFSPELQKGDYDPQYDIDRIIAKQLSTNVHYIMLSTRMVYGAGRGKGFSEQDKPQPENTYGRNKAIIEENLKKSWPEEKLTILRLSNIFGYEPGRHTFFGIALKNLATKNAVTFNIDPSCMRDFLPAHIFADYVYKIACAPTGGIFNIGCGFGIQSGQVVSWIIEGYGRGELVVTDNSRKGEFFLSMEKTLSAYALKQASESDIREAAIACGKRLKSFNAG</sequence>
<reference evidence="2 3" key="1">
    <citation type="submission" date="2017-08" db="EMBL/GenBank/DDBJ databases">
        <title>Infants hospitalized years apart are colonized by the same room-sourced microbial strains.</title>
        <authorList>
            <person name="Brooks B."/>
            <person name="Olm M.R."/>
            <person name="Firek B.A."/>
            <person name="Baker R."/>
            <person name="Thomas B.C."/>
            <person name="Morowitz M.J."/>
            <person name="Banfield J.F."/>
        </authorList>
    </citation>
    <scope>NUCLEOTIDE SEQUENCE [LARGE SCALE GENOMIC DNA]</scope>
    <source>
        <strain evidence="2">S2_018_000_R2_104</strain>
    </source>
</reference>
<name>A0A2W5A1J5_9BACT</name>
<feature type="domain" description="NAD-dependent epimerase/dehydratase" evidence="1">
    <location>
        <begin position="70"/>
        <end position="198"/>
    </location>
</feature>
<organism evidence="2 3">
    <name type="scientific">Micavibrio aeruginosavorus</name>
    <dbReference type="NCBI Taxonomy" id="349221"/>
    <lineage>
        <taxon>Bacteria</taxon>
        <taxon>Pseudomonadati</taxon>
        <taxon>Bdellovibrionota</taxon>
        <taxon>Bdellovibrionia</taxon>
        <taxon>Bdellovibrionales</taxon>
        <taxon>Pseudobdellovibrionaceae</taxon>
        <taxon>Micavibrio</taxon>
    </lineage>
</organism>
<gene>
    <name evidence="2" type="ORF">DI626_04745</name>
</gene>
<proteinExistence type="predicted"/>
<evidence type="ECO:0000259" key="1">
    <source>
        <dbReference type="Pfam" id="PF01370"/>
    </source>
</evidence>
<dbReference type="Gene3D" id="3.40.50.720">
    <property type="entry name" value="NAD(P)-binding Rossmann-like Domain"/>
    <property type="match status" value="1"/>
</dbReference>